<evidence type="ECO:0000313" key="1">
    <source>
        <dbReference type="EMBL" id="KAJ7528014.1"/>
    </source>
</evidence>
<reference evidence="2" key="1">
    <citation type="journal article" date="2024" name="Proc. Natl. Acad. Sci. U.S.A.">
        <title>Extraordinary preservation of gene collinearity over three hundred million years revealed in homosporous lycophytes.</title>
        <authorList>
            <person name="Li C."/>
            <person name="Wickell D."/>
            <person name="Kuo L.Y."/>
            <person name="Chen X."/>
            <person name="Nie B."/>
            <person name="Liao X."/>
            <person name="Peng D."/>
            <person name="Ji J."/>
            <person name="Jenkins J."/>
            <person name="Williams M."/>
            <person name="Shu S."/>
            <person name="Plott C."/>
            <person name="Barry K."/>
            <person name="Rajasekar S."/>
            <person name="Grimwood J."/>
            <person name="Han X."/>
            <person name="Sun S."/>
            <person name="Hou Z."/>
            <person name="He W."/>
            <person name="Dai G."/>
            <person name="Sun C."/>
            <person name="Schmutz J."/>
            <person name="Leebens-Mack J.H."/>
            <person name="Li F.W."/>
            <person name="Wang L."/>
        </authorList>
    </citation>
    <scope>NUCLEOTIDE SEQUENCE [LARGE SCALE GENOMIC DNA]</scope>
    <source>
        <strain evidence="2">cv. PW_Plant_1</strain>
    </source>
</reference>
<sequence>MTGSHKKLDIAASSSRQVKLRSVISDDGENTSKCGYCKSSSPTSIAHGLWAYSLTVDDYQDLLDRGWRRAGMYLYQPNMRQTCCPQYTIRLQATTFVPSKEQRRVLNRMQRYLHEGYKGTQPTGIFHEKLKDTSCGMEDAKGNPDSSFLLSESCLPSDCRGSVSGENCHNHFKVMDIDGVTQEWISLAIKNAIVGLTEEYRLPENVSIPEIVVKRVTTKLKKQLNALNSGAVYTSNVAFSLVANVNRVCGSAGPRNIMLESKENLDSKPEDLHRYSSTVLAELLALKVQSSHSLQGLMVEACKGHLNFFSENNQHEDGNTEVATLCQKRSNEVLPAFEGLKETSVILPTSTKHTLDVRMKRSKYDPEEFSLYKKYQVAVHNDKPEQVKESAYKRFLVDSPLIPVPPDGSTPFCGFGSFHQQYRINGQLVAVGVVDILPRCLSSKYLFWDPDFAFLSLGKYASLREINWVQEARTLCQSLDYYYLGYYIHSCPKMRYKAAYSPSELLCPEQLTWVPYTVAKPLLDKQSYACLSKAFLERSSPGFSKVKFRREASSFLNDVDMKDISTVRDVELVQDKGQHQQAQFEDVEELLAIEAMESKDTLECLNNIQVRLNGMQLRFQQLDAWGLGDLLKDRLKKYLDRVGSALAGRMDYVLP</sequence>
<gene>
    <name evidence="1" type="ORF">O6H91_16G080200</name>
</gene>
<dbReference type="Proteomes" id="UP001162992">
    <property type="component" value="Chromosome 16"/>
</dbReference>
<proteinExistence type="predicted"/>
<evidence type="ECO:0000313" key="2">
    <source>
        <dbReference type="Proteomes" id="UP001162992"/>
    </source>
</evidence>
<dbReference type="EMBL" id="CM055107">
    <property type="protein sequence ID" value="KAJ7528014.1"/>
    <property type="molecule type" value="Genomic_DNA"/>
</dbReference>
<protein>
    <submittedName>
        <fullName evidence="1">Uncharacterized protein</fullName>
    </submittedName>
</protein>
<organism evidence="1 2">
    <name type="scientific">Diphasiastrum complanatum</name>
    <name type="common">Issler's clubmoss</name>
    <name type="synonym">Lycopodium complanatum</name>
    <dbReference type="NCBI Taxonomy" id="34168"/>
    <lineage>
        <taxon>Eukaryota</taxon>
        <taxon>Viridiplantae</taxon>
        <taxon>Streptophyta</taxon>
        <taxon>Embryophyta</taxon>
        <taxon>Tracheophyta</taxon>
        <taxon>Lycopodiopsida</taxon>
        <taxon>Lycopodiales</taxon>
        <taxon>Lycopodiaceae</taxon>
        <taxon>Lycopodioideae</taxon>
        <taxon>Diphasiastrum</taxon>
    </lineage>
</organism>
<comment type="caution">
    <text evidence="1">The sequence shown here is derived from an EMBL/GenBank/DDBJ whole genome shotgun (WGS) entry which is preliminary data.</text>
</comment>
<keyword evidence="2" id="KW-1185">Reference proteome</keyword>
<name>A0ACC2BE47_DIPCM</name>
<accession>A0ACC2BE47</accession>